<feature type="region of interest" description="Disordered" evidence="1">
    <location>
        <begin position="31"/>
        <end position="70"/>
    </location>
</feature>
<dbReference type="RefSeq" id="WP_331844952.1">
    <property type="nucleotide sequence ID" value="NZ_JAZHPZ010000001.1"/>
</dbReference>
<dbReference type="PANTHER" id="PTHR41542:SF1">
    <property type="entry name" value="BLL5807 PROTEIN"/>
    <property type="match status" value="1"/>
</dbReference>
<feature type="chain" id="PRO_5045254992" description="Import inner membrane translocase subunit Tim44" evidence="3">
    <location>
        <begin position="20"/>
        <end position="146"/>
    </location>
</feature>
<accession>A0ABU7VLV5</accession>
<feature type="compositionally biased region" description="Polar residues" evidence="1">
    <location>
        <begin position="34"/>
        <end position="70"/>
    </location>
</feature>
<feature type="transmembrane region" description="Helical" evidence="2">
    <location>
        <begin position="103"/>
        <end position="128"/>
    </location>
</feature>
<keyword evidence="5" id="KW-1185">Reference proteome</keyword>
<proteinExistence type="predicted"/>
<keyword evidence="2" id="KW-0812">Transmembrane</keyword>
<dbReference type="EMBL" id="JAZHPZ010000001">
    <property type="protein sequence ID" value="MEF2964745.1"/>
    <property type="molecule type" value="Genomic_DNA"/>
</dbReference>
<evidence type="ECO:0000313" key="5">
    <source>
        <dbReference type="Proteomes" id="UP001306950"/>
    </source>
</evidence>
<evidence type="ECO:0000256" key="2">
    <source>
        <dbReference type="SAM" id="Phobius"/>
    </source>
</evidence>
<comment type="caution">
    <text evidence="4">The sequence shown here is derived from an EMBL/GenBank/DDBJ whole genome shotgun (WGS) entry which is preliminary data.</text>
</comment>
<gene>
    <name evidence="4" type="ORF">V3851_02800</name>
</gene>
<organism evidence="4 5">
    <name type="scientific">Paenibacillus haidiansis</name>
    <dbReference type="NCBI Taxonomy" id="1574488"/>
    <lineage>
        <taxon>Bacteria</taxon>
        <taxon>Bacillati</taxon>
        <taxon>Bacillota</taxon>
        <taxon>Bacilli</taxon>
        <taxon>Bacillales</taxon>
        <taxon>Paenibacillaceae</taxon>
        <taxon>Paenibacillus</taxon>
    </lineage>
</organism>
<evidence type="ECO:0000256" key="3">
    <source>
        <dbReference type="SAM" id="SignalP"/>
    </source>
</evidence>
<keyword evidence="2" id="KW-1133">Transmembrane helix</keyword>
<keyword evidence="2" id="KW-0472">Membrane</keyword>
<dbReference type="Proteomes" id="UP001306950">
    <property type="component" value="Unassembled WGS sequence"/>
</dbReference>
<dbReference type="PANTHER" id="PTHR41542">
    <property type="entry name" value="BLL5807 PROTEIN"/>
    <property type="match status" value="1"/>
</dbReference>
<feature type="signal peptide" evidence="3">
    <location>
        <begin position="1"/>
        <end position="19"/>
    </location>
</feature>
<evidence type="ECO:0000313" key="4">
    <source>
        <dbReference type="EMBL" id="MEF2964745.1"/>
    </source>
</evidence>
<sequence length="146" mass="15728">MLKRLTMIVMAFTLIFAFASPDLADAKRGGFKSGTRSYTTTPKKSTTNDYQKSSDTSSTQKPGATTGTNTGRGFFSGGGFMKGLMVGGLAGLLFGGLFSGMGFFGNLLGLAVNLLAIYAVISVVVWLFRRFKRRPQTDDNRHGGRY</sequence>
<name>A0ABU7VLV5_9BACL</name>
<protein>
    <recommendedName>
        <fullName evidence="6">Import inner membrane translocase subunit Tim44</fullName>
    </recommendedName>
</protein>
<evidence type="ECO:0008006" key="6">
    <source>
        <dbReference type="Google" id="ProtNLM"/>
    </source>
</evidence>
<keyword evidence="3" id="KW-0732">Signal</keyword>
<evidence type="ECO:0000256" key="1">
    <source>
        <dbReference type="SAM" id="MobiDB-lite"/>
    </source>
</evidence>
<reference evidence="4 5" key="1">
    <citation type="submission" date="2024-02" db="EMBL/GenBank/DDBJ databases">
        <title>A nitrogen-fixing paenibacillus bacterium.</title>
        <authorList>
            <person name="Zhang W.L."/>
            <person name="Chen S.F."/>
        </authorList>
    </citation>
    <scope>NUCLEOTIDE SEQUENCE [LARGE SCALE GENOMIC DNA]</scope>
    <source>
        <strain evidence="4 5">M1</strain>
    </source>
</reference>